<name>A0A0S4J0R0_BODSA</name>
<evidence type="ECO:0000313" key="1">
    <source>
        <dbReference type="EMBL" id="CUG78228.1"/>
    </source>
</evidence>
<reference evidence="2" key="1">
    <citation type="submission" date="2015-09" db="EMBL/GenBank/DDBJ databases">
        <authorList>
            <consortium name="Pathogen Informatics"/>
        </authorList>
    </citation>
    <scope>NUCLEOTIDE SEQUENCE [LARGE SCALE GENOMIC DNA]</scope>
    <source>
        <strain evidence="2">Lake Konstanz</strain>
    </source>
</reference>
<gene>
    <name evidence="1" type="ORF">BSAL_85655</name>
</gene>
<dbReference type="Proteomes" id="UP000051952">
    <property type="component" value="Unassembled WGS sequence"/>
</dbReference>
<feature type="non-terminal residue" evidence="1">
    <location>
        <position position="1"/>
    </location>
</feature>
<dbReference type="EMBL" id="CYKH01001019">
    <property type="protein sequence ID" value="CUG78228.1"/>
    <property type="molecule type" value="Genomic_DNA"/>
</dbReference>
<protein>
    <submittedName>
        <fullName evidence="1">Uncharacterized protein</fullName>
    </submittedName>
</protein>
<dbReference type="AlphaFoldDB" id="A0A0S4J0R0"/>
<dbReference type="VEuPathDB" id="TriTrypDB:BSAL_85655"/>
<accession>A0A0S4J0R0</accession>
<evidence type="ECO:0000313" key="2">
    <source>
        <dbReference type="Proteomes" id="UP000051952"/>
    </source>
</evidence>
<feature type="non-terminal residue" evidence="1">
    <location>
        <position position="139"/>
    </location>
</feature>
<sequence>LHVARELLPLIDYLLREASTASSGTQALRAIIQTGLLTDVTQYHSIASRNLADALYKLSIEACIMSRQTDEALVVAQRWSKLCPLLFGVESKQNCRASKHLLNALVLSRGSKSEQAAAARTQLRLCEAVFGKRHVKTAS</sequence>
<keyword evidence="2" id="KW-1185">Reference proteome</keyword>
<organism evidence="1 2">
    <name type="scientific">Bodo saltans</name>
    <name type="common">Flagellated protozoan</name>
    <dbReference type="NCBI Taxonomy" id="75058"/>
    <lineage>
        <taxon>Eukaryota</taxon>
        <taxon>Discoba</taxon>
        <taxon>Euglenozoa</taxon>
        <taxon>Kinetoplastea</taxon>
        <taxon>Metakinetoplastina</taxon>
        <taxon>Eubodonida</taxon>
        <taxon>Bodonidae</taxon>
        <taxon>Bodo</taxon>
    </lineage>
</organism>
<proteinExistence type="predicted"/>